<protein>
    <recommendedName>
        <fullName evidence="3">Erythromycin esterase</fullName>
    </recommendedName>
</protein>
<dbReference type="EMBL" id="CP015772">
    <property type="protein sequence ID" value="ANH80673.1"/>
    <property type="molecule type" value="Genomic_DNA"/>
</dbReference>
<dbReference type="KEGG" id="nia:A8C56_06500"/>
<dbReference type="Gene3D" id="3.40.1660.10">
    <property type="entry name" value="EreA-like (biosynthetic domain)"/>
    <property type="match status" value="2"/>
</dbReference>
<evidence type="ECO:0000313" key="1">
    <source>
        <dbReference type="EMBL" id="ANH80673.1"/>
    </source>
</evidence>
<dbReference type="SUPFAM" id="SSF159501">
    <property type="entry name" value="EreA/ChaN-like"/>
    <property type="match status" value="1"/>
</dbReference>
<gene>
    <name evidence="1" type="ORF">A8C56_06500</name>
</gene>
<name>A0A1A9HZH6_9BACT</name>
<dbReference type="GO" id="GO:0046677">
    <property type="term" value="P:response to antibiotic"/>
    <property type="evidence" value="ECO:0007669"/>
    <property type="project" value="InterPro"/>
</dbReference>
<dbReference type="AlphaFoldDB" id="A0A1A9HZH6"/>
<proteinExistence type="predicted"/>
<sequence>MRHCILYLFSYLLIIKIYGQGAIKKYVADHTIEIRTIDPASTEYSDLQPLGNAIGNAQVVMLGEQDHGDAAAFAAKTRIIKYLHEQKGFDVLAFESDLFALTEGWDQVSKEKAAINPFLKNNIYYLWTRCSACSYLFYNYIAETHTGKAPLQITGFDSQMALQYSKAHLGFSLDTALKNRNIPSVIGESSYKNFVTVVDSLILKAGNIDGPARSELNTCLDKIEAELLQQQKNDYWLLIIKNLKAFANNGNKTRDAAMAMNLDWVIKNKYPDKKIIVWAANGHIMKYTDRIKSNKKYFDRVVWYNMGTRFVQMNHWADRTYVIGFDADKGTGQRIFGNVYEVEKSKTNSVEAYIPSAIQYGFVDFKKYNQNVADNNEKFWLKSPSHFYLPVLIPWNKVYDGLFFIRTMYPCQPIQ</sequence>
<dbReference type="InterPro" id="IPR007815">
    <property type="entry name" value="Emycin_Estase"/>
</dbReference>
<evidence type="ECO:0000313" key="2">
    <source>
        <dbReference type="Proteomes" id="UP000077667"/>
    </source>
</evidence>
<dbReference type="PANTHER" id="PTHR31299">
    <property type="entry name" value="ESTERASE, PUTATIVE (AFU_ORTHOLOGUE AFUA_1G05850)-RELATED"/>
    <property type="match status" value="1"/>
</dbReference>
<dbReference type="STRING" id="1176587.A8C56_06500"/>
<dbReference type="CDD" id="cd14728">
    <property type="entry name" value="Ere-like"/>
    <property type="match status" value="1"/>
</dbReference>
<dbReference type="Proteomes" id="UP000077667">
    <property type="component" value="Chromosome"/>
</dbReference>
<evidence type="ECO:0008006" key="3">
    <source>
        <dbReference type="Google" id="ProtNLM"/>
    </source>
</evidence>
<dbReference type="InterPro" id="IPR052036">
    <property type="entry name" value="Hydrolase/PRTase-associated"/>
</dbReference>
<dbReference type="PANTHER" id="PTHR31299:SF0">
    <property type="entry name" value="ESTERASE, PUTATIVE (AFU_ORTHOLOGUE AFUA_1G05850)-RELATED"/>
    <property type="match status" value="1"/>
</dbReference>
<dbReference type="Pfam" id="PF05139">
    <property type="entry name" value="Erythro_esteras"/>
    <property type="match status" value="1"/>
</dbReference>
<organism evidence="1 2">
    <name type="scientific">Niabella ginsenosidivorans</name>
    <dbReference type="NCBI Taxonomy" id="1176587"/>
    <lineage>
        <taxon>Bacteria</taxon>
        <taxon>Pseudomonadati</taxon>
        <taxon>Bacteroidota</taxon>
        <taxon>Chitinophagia</taxon>
        <taxon>Chitinophagales</taxon>
        <taxon>Chitinophagaceae</taxon>
        <taxon>Niabella</taxon>
    </lineage>
</organism>
<reference evidence="1 2" key="1">
    <citation type="submission" date="2016-05" db="EMBL/GenBank/DDBJ databases">
        <title>Niabella ginsenosidivorans BS26 whole genome sequencing.</title>
        <authorList>
            <person name="Im W.T."/>
            <person name="Siddiqi M.Z."/>
        </authorList>
    </citation>
    <scope>NUCLEOTIDE SEQUENCE [LARGE SCALE GENOMIC DNA]</scope>
    <source>
        <strain evidence="1 2">BS26</strain>
    </source>
</reference>
<dbReference type="RefSeq" id="WP_067753558.1">
    <property type="nucleotide sequence ID" value="NZ_CP015772.1"/>
</dbReference>
<dbReference type="OrthoDB" id="9810066at2"/>
<accession>A0A1A9HZH6</accession>
<keyword evidence="2" id="KW-1185">Reference proteome</keyword>